<evidence type="ECO:0000313" key="4">
    <source>
        <dbReference type="EMBL" id="EIW83082.1"/>
    </source>
</evidence>
<evidence type="ECO:0000313" key="5">
    <source>
        <dbReference type="Proteomes" id="UP000053558"/>
    </source>
</evidence>
<protein>
    <recommendedName>
        <fullName evidence="3">Yeast cell wall synthesis Kre9/Knh1-like N-terminal domain-containing protein</fullName>
    </recommendedName>
</protein>
<evidence type="ECO:0000256" key="1">
    <source>
        <dbReference type="ARBA" id="ARBA00022729"/>
    </source>
</evidence>
<proteinExistence type="predicted"/>
<dbReference type="AlphaFoldDB" id="A0A5M3MV81"/>
<gene>
    <name evidence="4" type="ORF">CONPUDRAFT_121455</name>
</gene>
<comment type="caution">
    <text evidence="4">The sequence shown here is derived from an EMBL/GenBank/DDBJ whole genome shotgun (WGS) entry which is preliminary data.</text>
</comment>
<dbReference type="OMA" id="WSERFSI"/>
<accession>A0A5M3MV81</accession>
<dbReference type="Proteomes" id="UP000053558">
    <property type="component" value="Unassembled WGS sequence"/>
</dbReference>
<feature type="domain" description="Yeast cell wall synthesis Kre9/Knh1-like N-terminal" evidence="3">
    <location>
        <begin position="38"/>
        <end position="125"/>
    </location>
</feature>
<feature type="signal peptide" evidence="2">
    <location>
        <begin position="1"/>
        <end position="23"/>
    </location>
</feature>
<sequence>MFSTVFSIVGTALALASASAASALPVSSRDVWDPAIFTPTSETLWYIGQDYTVTWNTSNPPQEVTDVYGRLYLTQGDSGQAGPTLAQGFPLSDGEVSITVPDVQPALNWKVVLMGDSGDYSAEFRIESAPADA</sequence>
<dbReference type="KEGG" id="cput:CONPUDRAFT_121455"/>
<evidence type="ECO:0000256" key="2">
    <source>
        <dbReference type="SAM" id="SignalP"/>
    </source>
</evidence>
<dbReference type="OrthoDB" id="2317741at2759"/>
<dbReference type="EMBL" id="JH711576">
    <property type="protein sequence ID" value="EIW83082.1"/>
    <property type="molecule type" value="Genomic_DNA"/>
</dbReference>
<name>A0A5M3MV81_CONPW</name>
<dbReference type="GeneID" id="19199615"/>
<keyword evidence="1 2" id="KW-0732">Signal</keyword>
<reference evidence="5" key="1">
    <citation type="journal article" date="2012" name="Science">
        <title>The Paleozoic origin of enzymatic lignin decomposition reconstructed from 31 fungal genomes.</title>
        <authorList>
            <person name="Floudas D."/>
            <person name="Binder M."/>
            <person name="Riley R."/>
            <person name="Barry K."/>
            <person name="Blanchette R.A."/>
            <person name="Henrissat B."/>
            <person name="Martinez A.T."/>
            <person name="Otillar R."/>
            <person name="Spatafora J.W."/>
            <person name="Yadav J.S."/>
            <person name="Aerts A."/>
            <person name="Benoit I."/>
            <person name="Boyd A."/>
            <person name="Carlson A."/>
            <person name="Copeland A."/>
            <person name="Coutinho P.M."/>
            <person name="de Vries R.P."/>
            <person name="Ferreira P."/>
            <person name="Findley K."/>
            <person name="Foster B."/>
            <person name="Gaskell J."/>
            <person name="Glotzer D."/>
            <person name="Gorecki P."/>
            <person name="Heitman J."/>
            <person name="Hesse C."/>
            <person name="Hori C."/>
            <person name="Igarashi K."/>
            <person name="Jurgens J.A."/>
            <person name="Kallen N."/>
            <person name="Kersten P."/>
            <person name="Kohler A."/>
            <person name="Kuees U."/>
            <person name="Kumar T.K.A."/>
            <person name="Kuo A."/>
            <person name="LaButti K."/>
            <person name="Larrondo L.F."/>
            <person name="Lindquist E."/>
            <person name="Ling A."/>
            <person name="Lombard V."/>
            <person name="Lucas S."/>
            <person name="Lundell T."/>
            <person name="Martin R."/>
            <person name="McLaughlin D.J."/>
            <person name="Morgenstern I."/>
            <person name="Morin E."/>
            <person name="Murat C."/>
            <person name="Nagy L.G."/>
            <person name="Nolan M."/>
            <person name="Ohm R.A."/>
            <person name="Patyshakuliyeva A."/>
            <person name="Rokas A."/>
            <person name="Ruiz-Duenas F.J."/>
            <person name="Sabat G."/>
            <person name="Salamov A."/>
            <person name="Samejima M."/>
            <person name="Schmutz J."/>
            <person name="Slot J.C."/>
            <person name="St John F."/>
            <person name="Stenlid J."/>
            <person name="Sun H."/>
            <person name="Sun S."/>
            <person name="Syed K."/>
            <person name="Tsang A."/>
            <person name="Wiebenga A."/>
            <person name="Young D."/>
            <person name="Pisabarro A."/>
            <person name="Eastwood D.C."/>
            <person name="Martin F."/>
            <person name="Cullen D."/>
            <person name="Grigoriev I.V."/>
            <person name="Hibbett D.S."/>
        </authorList>
    </citation>
    <scope>NUCLEOTIDE SEQUENCE [LARGE SCALE GENOMIC DNA]</scope>
    <source>
        <strain evidence="5">RWD-64-598 SS2</strain>
    </source>
</reference>
<organism evidence="4 5">
    <name type="scientific">Coniophora puteana (strain RWD-64-598)</name>
    <name type="common">Brown rot fungus</name>
    <dbReference type="NCBI Taxonomy" id="741705"/>
    <lineage>
        <taxon>Eukaryota</taxon>
        <taxon>Fungi</taxon>
        <taxon>Dikarya</taxon>
        <taxon>Basidiomycota</taxon>
        <taxon>Agaricomycotina</taxon>
        <taxon>Agaricomycetes</taxon>
        <taxon>Agaricomycetidae</taxon>
        <taxon>Boletales</taxon>
        <taxon>Coniophorineae</taxon>
        <taxon>Coniophoraceae</taxon>
        <taxon>Coniophora</taxon>
    </lineage>
</organism>
<evidence type="ECO:0000259" key="3">
    <source>
        <dbReference type="Pfam" id="PF10342"/>
    </source>
</evidence>
<keyword evidence="5" id="KW-1185">Reference proteome</keyword>
<feature type="chain" id="PRO_5024421318" description="Yeast cell wall synthesis Kre9/Knh1-like N-terminal domain-containing protein" evidence="2">
    <location>
        <begin position="24"/>
        <end position="133"/>
    </location>
</feature>
<dbReference type="InterPro" id="IPR018466">
    <property type="entry name" value="Kre9/Knh1-like_N"/>
</dbReference>
<dbReference type="Pfam" id="PF10342">
    <property type="entry name" value="Kre9_KNH"/>
    <property type="match status" value="1"/>
</dbReference>
<dbReference type="RefSeq" id="XP_007766941.1">
    <property type="nucleotide sequence ID" value="XM_007768751.1"/>
</dbReference>